<dbReference type="AlphaFoldDB" id="A0AAF5PUC1"/>
<dbReference type="WBParaSite" id="mrna-Wban_05530">
    <property type="protein sequence ID" value="mrna-Wban_05530"/>
    <property type="gene ID" value="Wban_05530"/>
</dbReference>
<name>A0AAF5PUC1_WUCBA</name>
<reference evidence="2" key="1">
    <citation type="submission" date="2015-03" db="EMBL/GenBank/DDBJ databases">
        <title>Wuchereria bancrofti Genome Sequencing Papua New Guinea Strain.</title>
        <authorList>
            <person name="Small S.T."/>
            <person name="Serre D."/>
            <person name="Zimmerman P.A."/>
        </authorList>
    </citation>
    <scope>NUCLEOTIDE SEQUENCE [LARGE SCALE GENOMIC DNA]</scope>
    <source>
        <strain evidence="2">pt0022</strain>
    </source>
</reference>
<evidence type="ECO:0000313" key="2">
    <source>
        <dbReference type="Proteomes" id="UP000093561"/>
    </source>
</evidence>
<organism evidence="2 3">
    <name type="scientific">Wuchereria bancrofti</name>
    <dbReference type="NCBI Taxonomy" id="6293"/>
    <lineage>
        <taxon>Eukaryota</taxon>
        <taxon>Metazoa</taxon>
        <taxon>Ecdysozoa</taxon>
        <taxon>Nematoda</taxon>
        <taxon>Chromadorea</taxon>
        <taxon>Rhabditida</taxon>
        <taxon>Spirurina</taxon>
        <taxon>Spiruromorpha</taxon>
        <taxon>Filarioidea</taxon>
        <taxon>Onchocercidae</taxon>
        <taxon>Wuchereria</taxon>
    </lineage>
</organism>
<reference evidence="2" key="2">
    <citation type="journal article" date="2016" name="Mol. Ecol.">
        <title>Population genomics of the filarial nematode parasite Wuchereria bancrofti from mosquitoes.</title>
        <authorList>
            <person name="Small S.T."/>
            <person name="Reimer L.J."/>
            <person name="Tisch D.J."/>
            <person name="King C.L."/>
            <person name="Christensen B.M."/>
            <person name="Siba P.M."/>
            <person name="Kazura J.W."/>
            <person name="Serre D."/>
            <person name="Zimmerman P.A."/>
        </authorList>
    </citation>
    <scope>NUCLEOTIDE SEQUENCE</scope>
    <source>
        <strain evidence="2">pt0022</strain>
    </source>
</reference>
<protein>
    <submittedName>
        <fullName evidence="3">Uncharacterized protein</fullName>
    </submittedName>
</protein>
<sequence length="22" mass="2333">MSQYHSRGGGNELSASHIVQCA</sequence>
<feature type="region of interest" description="Disordered" evidence="1">
    <location>
        <begin position="1"/>
        <end position="22"/>
    </location>
</feature>
<dbReference type="Proteomes" id="UP000093561">
    <property type="component" value="Unassembled WGS sequence"/>
</dbReference>
<evidence type="ECO:0000256" key="1">
    <source>
        <dbReference type="SAM" id="MobiDB-lite"/>
    </source>
</evidence>
<accession>A0AAF5PUC1</accession>
<evidence type="ECO:0000313" key="3">
    <source>
        <dbReference type="WBParaSite" id="mrna-Wban_05530"/>
    </source>
</evidence>
<proteinExistence type="predicted"/>
<reference evidence="3" key="3">
    <citation type="submission" date="2024-02" db="UniProtKB">
        <authorList>
            <consortium name="WormBaseParasite"/>
        </authorList>
    </citation>
    <scope>IDENTIFICATION</scope>
    <source>
        <strain evidence="3">pt0022</strain>
    </source>
</reference>